<dbReference type="Pfam" id="PF13438">
    <property type="entry name" value="DUF4113"/>
    <property type="match status" value="1"/>
</dbReference>
<keyword evidence="3" id="KW-0741">SOS mutagenesis</keyword>
<keyword evidence="4" id="KW-0234">DNA repair</keyword>
<evidence type="ECO:0000256" key="5">
    <source>
        <dbReference type="ARBA" id="ARBA00023236"/>
    </source>
</evidence>
<dbReference type="GO" id="GO:0006281">
    <property type="term" value="P:DNA repair"/>
    <property type="evidence" value="ECO:0007669"/>
    <property type="project" value="UniProtKB-KW"/>
</dbReference>
<dbReference type="GO" id="GO:0003887">
    <property type="term" value="F:DNA-directed DNA polymerase activity"/>
    <property type="evidence" value="ECO:0007669"/>
    <property type="project" value="TreeGrafter"/>
</dbReference>
<dbReference type="CDD" id="cd01700">
    <property type="entry name" value="PolY_Pol_V_umuC"/>
    <property type="match status" value="1"/>
</dbReference>
<dbReference type="RefSeq" id="WP_169527927.1">
    <property type="nucleotide sequence ID" value="NZ_JAAMPU010000107.1"/>
</dbReference>
<dbReference type="EMBL" id="JAAMPU010000107">
    <property type="protein sequence ID" value="NMH28816.1"/>
    <property type="molecule type" value="Genomic_DNA"/>
</dbReference>
<dbReference type="InterPro" id="IPR043502">
    <property type="entry name" value="DNA/RNA_pol_sf"/>
</dbReference>
<protein>
    <submittedName>
        <fullName evidence="7">Y-family DNA polymerase</fullName>
    </submittedName>
</protein>
<evidence type="ECO:0000313" key="8">
    <source>
        <dbReference type="Proteomes" id="UP000712080"/>
    </source>
</evidence>
<evidence type="ECO:0000256" key="4">
    <source>
        <dbReference type="ARBA" id="ARBA00023204"/>
    </source>
</evidence>
<comment type="caution">
    <text evidence="7">The sequence shown here is derived from an EMBL/GenBank/DDBJ whole genome shotgun (WGS) entry which is preliminary data.</text>
</comment>
<sequence>MYALIDCNNSFVSFERVFQPELKGKPVIVLSNNDGCIISRSDEAKALGIKMGAPYYQVQDIIRQHNVFVRSSNYTLYGDMSNRVMNLLREFSPEVEIYSIDEAFLKFEGFENFDFDQIGTAIHKRILKGVGVPVSIGFAPTRALSKLANKIARKFPDRTGNYYIMDSEEKRIKALKWAGIGDIWGIGRKNYKRLTSIGIRTAYDFTQLSDDYVRRHLSVIGLRLKYDLEGKPATQSDEIKDKKHIACTRSFDKMICDEEEMQERISTYVASAAVKLRKQKSNCQAVHVFILSNRHRKDLSQYNGAFSIRFPYPTSSTLEISKWAQRALKVIYKQGHHYKKAGVVLMEISKDESQQLHMFEYENPNHKVLMEVIDRVNHKIGEKIKYGRNDLKRKWKMNRNMLSALYTTQLAQAIQVKADDSVTIHSTTLHIDSEPVNQPLQMPAAYDRP</sequence>
<name>A0A972FMM2_9FLAO</name>
<dbReference type="Gene3D" id="1.10.150.20">
    <property type="entry name" value="5' to 3' exonuclease, C-terminal subdomain"/>
    <property type="match status" value="1"/>
</dbReference>
<dbReference type="PANTHER" id="PTHR11076">
    <property type="entry name" value="DNA REPAIR POLYMERASE UMUC / TRANSFERASE FAMILY MEMBER"/>
    <property type="match status" value="1"/>
</dbReference>
<evidence type="ECO:0000256" key="2">
    <source>
        <dbReference type="ARBA" id="ARBA00022763"/>
    </source>
</evidence>
<dbReference type="Gene3D" id="3.30.70.270">
    <property type="match status" value="1"/>
</dbReference>
<dbReference type="GO" id="GO:0005829">
    <property type="term" value="C:cytosol"/>
    <property type="evidence" value="ECO:0007669"/>
    <property type="project" value="TreeGrafter"/>
</dbReference>
<organism evidence="7 8">
    <name type="scientific">Flavobacterium silvaticum</name>
    <dbReference type="NCBI Taxonomy" id="1852020"/>
    <lineage>
        <taxon>Bacteria</taxon>
        <taxon>Pseudomonadati</taxon>
        <taxon>Bacteroidota</taxon>
        <taxon>Flavobacteriia</taxon>
        <taxon>Flavobacteriales</taxon>
        <taxon>Flavobacteriaceae</taxon>
        <taxon>Flavobacterium</taxon>
    </lineage>
</organism>
<evidence type="ECO:0000259" key="6">
    <source>
        <dbReference type="PROSITE" id="PS50173"/>
    </source>
</evidence>
<dbReference type="GO" id="GO:0003684">
    <property type="term" value="F:damaged DNA binding"/>
    <property type="evidence" value="ECO:0007669"/>
    <property type="project" value="InterPro"/>
</dbReference>
<dbReference type="InterPro" id="IPR017961">
    <property type="entry name" value="DNA_pol_Y-fam_little_finger"/>
</dbReference>
<dbReference type="Pfam" id="PF11799">
    <property type="entry name" value="IMS_C"/>
    <property type="match status" value="1"/>
</dbReference>
<feature type="domain" description="UmuC" evidence="6">
    <location>
        <begin position="2"/>
        <end position="187"/>
    </location>
</feature>
<dbReference type="PANTHER" id="PTHR11076:SF34">
    <property type="entry name" value="PROTEIN UMUC"/>
    <property type="match status" value="1"/>
</dbReference>
<keyword evidence="2" id="KW-0227">DNA damage</keyword>
<evidence type="ECO:0000256" key="1">
    <source>
        <dbReference type="ARBA" id="ARBA00010945"/>
    </source>
</evidence>
<dbReference type="GO" id="GO:0009432">
    <property type="term" value="P:SOS response"/>
    <property type="evidence" value="ECO:0007669"/>
    <property type="project" value="UniProtKB-KW"/>
</dbReference>
<dbReference type="Pfam" id="PF00817">
    <property type="entry name" value="IMS"/>
    <property type="match status" value="1"/>
</dbReference>
<accession>A0A972FMM2</accession>
<dbReference type="InterPro" id="IPR025188">
    <property type="entry name" value="DUF4113"/>
</dbReference>
<evidence type="ECO:0000313" key="7">
    <source>
        <dbReference type="EMBL" id="NMH28816.1"/>
    </source>
</evidence>
<reference evidence="7" key="1">
    <citation type="submission" date="2020-02" db="EMBL/GenBank/DDBJ databases">
        <title>Flavobacterium sp. genome.</title>
        <authorList>
            <person name="Jung H.S."/>
            <person name="Baek J.H."/>
            <person name="Jeon C.O."/>
        </authorList>
    </citation>
    <scope>NUCLEOTIDE SEQUENCE</scope>
    <source>
        <strain evidence="7">SE-s28</strain>
    </source>
</reference>
<dbReference type="GO" id="GO:0042276">
    <property type="term" value="P:error-prone translesion synthesis"/>
    <property type="evidence" value="ECO:0007669"/>
    <property type="project" value="TreeGrafter"/>
</dbReference>
<dbReference type="PROSITE" id="PS50173">
    <property type="entry name" value="UMUC"/>
    <property type="match status" value="1"/>
</dbReference>
<dbReference type="Gene3D" id="3.40.1170.60">
    <property type="match status" value="1"/>
</dbReference>
<evidence type="ECO:0000256" key="3">
    <source>
        <dbReference type="ARBA" id="ARBA00023199"/>
    </source>
</evidence>
<dbReference type="InterPro" id="IPR001126">
    <property type="entry name" value="UmuC"/>
</dbReference>
<dbReference type="SUPFAM" id="SSF56672">
    <property type="entry name" value="DNA/RNA polymerases"/>
    <property type="match status" value="1"/>
</dbReference>
<gene>
    <name evidence="7" type="ORF">G6047_12300</name>
</gene>
<keyword evidence="5" id="KW-0742">SOS response</keyword>
<keyword evidence="8" id="KW-1185">Reference proteome</keyword>
<comment type="similarity">
    <text evidence="1">Belongs to the DNA polymerase type-Y family.</text>
</comment>
<dbReference type="InterPro" id="IPR050116">
    <property type="entry name" value="DNA_polymerase-Y"/>
</dbReference>
<dbReference type="AlphaFoldDB" id="A0A972FMM2"/>
<dbReference type="InterPro" id="IPR043128">
    <property type="entry name" value="Rev_trsase/Diguanyl_cyclase"/>
</dbReference>
<proteinExistence type="inferred from homology"/>
<dbReference type="Proteomes" id="UP000712080">
    <property type="component" value="Unassembled WGS sequence"/>
</dbReference>